<comment type="similarity">
    <text evidence="1">Belongs to the sulfotransferase 1 family.</text>
</comment>
<gene>
    <name evidence="4" type="ORF">R5R35_011307</name>
</gene>
<feature type="domain" description="Sulfotransferase" evidence="3">
    <location>
        <begin position="106"/>
        <end position="363"/>
    </location>
</feature>
<evidence type="ECO:0000313" key="5">
    <source>
        <dbReference type="Proteomes" id="UP001378592"/>
    </source>
</evidence>
<comment type="caution">
    <text evidence="4">The sequence shown here is derived from an EMBL/GenBank/DDBJ whole genome shotgun (WGS) entry which is preliminary data.</text>
</comment>
<evidence type="ECO:0000259" key="3">
    <source>
        <dbReference type="Pfam" id="PF00685"/>
    </source>
</evidence>
<dbReference type="PANTHER" id="PTHR11783">
    <property type="entry name" value="SULFOTRANSFERASE SULT"/>
    <property type="match status" value="1"/>
</dbReference>
<sequence>MVVASPTSTLPATRGATAAAAAGPSSFIRDARRVIRRAERPGRGVASMAVSEAVSVSPLEGERVRKLLGLLKLGNEPQARFGPTGCVLAARFADSLGDIRAFEVRDDDVWVVTPPKCGTTWTQEMVYLLLNDLNYEEAKKAPLYKRSPFFEYTRFAPKEIIEEEMDIDTLEHATTLPSPRCIKSHLHKPLLPEQLWTKKAKVVYVAREPKDTAVSFYHHYKLLSGYTGDKDFFFECFYEGLVEHSPLWEHVLEFWKIKDQPNILFNTYEEMKEDLPAVVQRTAKFLGKSLTEAQLTRLVEHLDIKQMKRNPATNYEDLFTKAREEGRISDDQAFIRKGVVGEGRREMSPEMAARFDERTRRVFNEAVGGCPWQI</sequence>
<name>A0AAN9ZF08_9ORTH</name>
<organism evidence="4 5">
    <name type="scientific">Gryllus longicercus</name>
    <dbReference type="NCBI Taxonomy" id="2509291"/>
    <lineage>
        <taxon>Eukaryota</taxon>
        <taxon>Metazoa</taxon>
        <taxon>Ecdysozoa</taxon>
        <taxon>Arthropoda</taxon>
        <taxon>Hexapoda</taxon>
        <taxon>Insecta</taxon>
        <taxon>Pterygota</taxon>
        <taxon>Neoptera</taxon>
        <taxon>Polyneoptera</taxon>
        <taxon>Orthoptera</taxon>
        <taxon>Ensifera</taxon>
        <taxon>Gryllidea</taxon>
        <taxon>Grylloidea</taxon>
        <taxon>Gryllidae</taxon>
        <taxon>Gryllinae</taxon>
        <taxon>Gryllus</taxon>
    </lineage>
</organism>
<accession>A0AAN9ZF08</accession>
<evidence type="ECO:0000256" key="1">
    <source>
        <dbReference type="ARBA" id="ARBA00005771"/>
    </source>
</evidence>
<dbReference type="EMBL" id="JAZDUA010000015">
    <property type="protein sequence ID" value="KAK7873226.1"/>
    <property type="molecule type" value="Genomic_DNA"/>
</dbReference>
<dbReference type="AlphaFoldDB" id="A0AAN9ZF08"/>
<keyword evidence="2" id="KW-0808">Transferase</keyword>
<proteinExistence type="inferred from homology"/>
<protein>
    <recommendedName>
        <fullName evidence="3">Sulfotransferase domain-containing protein</fullName>
    </recommendedName>
</protein>
<dbReference type="InterPro" id="IPR000863">
    <property type="entry name" value="Sulfotransferase_dom"/>
</dbReference>
<dbReference type="SUPFAM" id="SSF52540">
    <property type="entry name" value="P-loop containing nucleoside triphosphate hydrolases"/>
    <property type="match status" value="1"/>
</dbReference>
<evidence type="ECO:0000256" key="2">
    <source>
        <dbReference type="ARBA" id="ARBA00022679"/>
    </source>
</evidence>
<evidence type="ECO:0000313" key="4">
    <source>
        <dbReference type="EMBL" id="KAK7873226.1"/>
    </source>
</evidence>
<reference evidence="4 5" key="1">
    <citation type="submission" date="2024-03" db="EMBL/GenBank/DDBJ databases">
        <title>The genome assembly and annotation of the cricket Gryllus longicercus Weissman &amp; Gray.</title>
        <authorList>
            <person name="Szrajer S."/>
            <person name="Gray D."/>
            <person name="Ylla G."/>
        </authorList>
    </citation>
    <scope>NUCLEOTIDE SEQUENCE [LARGE SCALE GENOMIC DNA]</scope>
    <source>
        <strain evidence="4">DAG 2021-001</strain>
        <tissue evidence="4">Whole body minus gut</tissue>
    </source>
</reference>
<keyword evidence="5" id="KW-1185">Reference proteome</keyword>
<dbReference type="GO" id="GO:0008146">
    <property type="term" value="F:sulfotransferase activity"/>
    <property type="evidence" value="ECO:0007669"/>
    <property type="project" value="InterPro"/>
</dbReference>
<dbReference type="InterPro" id="IPR027417">
    <property type="entry name" value="P-loop_NTPase"/>
</dbReference>
<dbReference type="Pfam" id="PF00685">
    <property type="entry name" value="Sulfotransfer_1"/>
    <property type="match status" value="1"/>
</dbReference>
<dbReference type="Gene3D" id="3.40.50.300">
    <property type="entry name" value="P-loop containing nucleotide triphosphate hydrolases"/>
    <property type="match status" value="1"/>
</dbReference>
<dbReference type="Proteomes" id="UP001378592">
    <property type="component" value="Unassembled WGS sequence"/>
</dbReference>